<dbReference type="InterPro" id="IPR050373">
    <property type="entry name" value="Fibrinogen_C-term_domain"/>
</dbReference>
<dbReference type="GO" id="GO:0005615">
    <property type="term" value="C:extracellular space"/>
    <property type="evidence" value="ECO:0007669"/>
    <property type="project" value="TreeGrafter"/>
</dbReference>
<dbReference type="EMBL" id="CALNXJ010000067">
    <property type="protein sequence ID" value="CAH3158298.1"/>
    <property type="molecule type" value="Genomic_DNA"/>
</dbReference>
<dbReference type="SUPFAM" id="SSF56496">
    <property type="entry name" value="Fibrinogen C-terminal domain-like"/>
    <property type="match status" value="1"/>
</dbReference>
<feature type="non-terminal residue" evidence="3">
    <location>
        <position position="1"/>
    </location>
</feature>
<dbReference type="InterPro" id="IPR002181">
    <property type="entry name" value="Fibrinogen_a/b/g_C_dom"/>
</dbReference>
<protein>
    <recommendedName>
        <fullName evidence="2">Fibrinogen C-terminal domain-containing protein</fullName>
    </recommendedName>
</protein>
<dbReference type="InterPro" id="IPR020837">
    <property type="entry name" value="Fibrinogen_CS"/>
</dbReference>
<evidence type="ECO:0000313" key="4">
    <source>
        <dbReference type="Proteomes" id="UP001159428"/>
    </source>
</evidence>
<dbReference type="CDD" id="cd00087">
    <property type="entry name" value="FReD"/>
    <property type="match status" value="1"/>
</dbReference>
<dbReference type="PROSITE" id="PS51406">
    <property type="entry name" value="FIBRINOGEN_C_2"/>
    <property type="match status" value="1"/>
</dbReference>
<proteinExistence type="predicted"/>
<keyword evidence="1" id="KW-1015">Disulfide bond</keyword>
<feature type="domain" description="Fibrinogen C-terminal" evidence="2">
    <location>
        <begin position="1"/>
        <end position="203"/>
    </location>
</feature>
<dbReference type="InterPro" id="IPR036056">
    <property type="entry name" value="Fibrinogen-like_C"/>
</dbReference>
<feature type="non-terminal residue" evidence="3">
    <location>
        <position position="203"/>
    </location>
</feature>
<name>A0AAU9XW65_9CNID</name>
<evidence type="ECO:0000259" key="2">
    <source>
        <dbReference type="PROSITE" id="PS51406"/>
    </source>
</evidence>
<sequence length="203" mass="23665">KNCAELYKDGKRSNGVYLIDPDGSGDFHVYCDQTTSGGGWTVFQKRLDGSVDFYRTWDSYKYGFGNTNSEFWLGQESIRRLTNSEGYKLRIDLEDFSGNTVYAEYTWFKVESEGSNYTLRIGSYSGKLAPGNREDFDSFSQHNGQSFTTKDRDNDLWRRLNCGEVFKGGWWYKNCWWSNLNGYYHRGTYPAENGWYNGVGWYK</sequence>
<comment type="caution">
    <text evidence="3">The sequence shown here is derived from an EMBL/GenBank/DDBJ whole genome shotgun (WGS) entry which is preliminary data.</text>
</comment>
<dbReference type="PANTHER" id="PTHR19143">
    <property type="entry name" value="FIBRINOGEN/TENASCIN/ANGIOPOEITIN"/>
    <property type="match status" value="1"/>
</dbReference>
<dbReference type="Proteomes" id="UP001159428">
    <property type="component" value="Unassembled WGS sequence"/>
</dbReference>
<dbReference type="InterPro" id="IPR014716">
    <property type="entry name" value="Fibrinogen_a/b/g_C_1"/>
</dbReference>
<accession>A0AAU9XW65</accession>
<dbReference type="NCBIfam" id="NF040941">
    <property type="entry name" value="GGGWT_bact"/>
    <property type="match status" value="1"/>
</dbReference>
<keyword evidence="4" id="KW-1185">Reference proteome</keyword>
<dbReference type="Gene3D" id="3.90.215.10">
    <property type="entry name" value="Gamma Fibrinogen, chain A, domain 1"/>
    <property type="match status" value="1"/>
</dbReference>
<reference evidence="3 4" key="1">
    <citation type="submission" date="2022-05" db="EMBL/GenBank/DDBJ databases">
        <authorList>
            <consortium name="Genoscope - CEA"/>
            <person name="William W."/>
        </authorList>
    </citation>
    <scope>NUCLEOTIDE SEQUENCE [LARGE SCALE GENOMIC DNA]</scope>
</reference>
<organism evidence="3 4">
    <name type="scientific">Pocillopora meandrina</name>
    <dbReference type="NCBI Taxonomy" id="46732"/>
    <lineage>
        <taxon>Eukaryota</taxon>
        <taxon>Metazoa</taxon>
        <taxon>Cnidaria</taxon>
        <taxon>Anthozoa</taxon>
        <taxon>Hexacorallia</taxon>
        <taxon>Scleractinia</taxon>
        <taxon>Astrocoeniina</taxon>
        <taxon>Pocilloporidae</taxon>
        <taxon>Pocillopora</taxon>
    </lineage>
</organism>
<dbReference type="SMART" id="SM00186">
    <property type="entry name" value="FBG"/>
    <property type="match status" value="1"/>
</dbReference>
<dbReference type="Pfam" id="PF00147">
    <property type="entry name" value="Fibrinogen_C"/>
    <property type="match status" value="1"/>
</dbReference>
<evidence type="ECO:0000313" key="3">
    <source>
        <dbReference type="EMBL" id="CAH3158298.1"/>
    </source>
</evidence>
<dbReference type="PROSITE" id="PS00514">
    <property type="entry name" value="FIBRINOGEN_C_1"/>
    <property type="match status" value="1"/>
</dbReference>
<dbReference type="AlphaFoldDB" id="A0AAU9XW65"/>
<evidence type="ECO:0000256" key="1">
    <source>
        <dbReference type="ARBA" id="ARBA00023157"/>
    </source>
</evidence>
<gene>
    <name evidence="3" type="ORF">PMEA_00030521</name>
</gene>